<dbReference type="PANTHER" id="PTHR10694:SF7">
    <property type="entry name" value="[HISTONE H3]-TRIMETHYL-L-LYSINE(9) DEMETHYLASE"/>
    <property type="match status" value="1"/>
</dbReference>
<reference evidence="3" key="2">
    <citation type="submission" date="2023-05" db="EMBL/GenBank/DDBJ databases">
        <authorList>
            <consortium name="Lawrence Berkeley National Laboratory"/>
            <person name="Steindorff A."/>
            <person name="Hensen N."/>
            <person name="Bonometti L."/>
            <person name="Westerberg I."/>
            <person name="Brannstrom I.O."/>
            <person name="Guillou S."/>
            <person name="Cros-Aarteil S."/>
            <person name="Calhoun S."/>
            <person name="Haridas S."/>
            <person name="Kuo A."/>
            <person name="Mondo S."/>
            <person name="Pangilinan J."/>
            <person name="Riley R."/>
            <person name="Labutti K."/>
            <person name="Andreopoulos B."/>
            <person name="Lipzen A."/>
            <person name="Chen C."/>
            <person name="Yanf M."/>
            <person name="Daum C."/>
            <person name="Ng V."/>
            <person name="Clum A."/>
            <person name="Ohm R."/>
            <person name="Martin F."/>
            <person name="Silar P."/>
            <person name="Natvig D."/>
            <person name="Lalanne C."/>
            <person name="Gautier V."/>
            <person name="Ament-Velasquez S.L."/>
            <person name="Kruys A."/>
            <person name="Hutchinson M.I."/>
            <person name="Powell A.J."/>
            <person name="Barry K."/>
            <person name="Miller A.N."/>
            <person name="Grigoriev I.V."/>
            <person name="Debuchy R."/>
            <person name="Gladieux P."/>
            <person name="Thoren M.H."/>
            <person name="Johannesson H."/>
        </authorList>
    </citation>
    <scope>NUCLEOTIDE SEQUENCE</scope>
    <source>
        <strain evidence="3">CBS 508.74</strain>
    </source>
</reference>
<feature type="compositionally biased region" description="Acidic residues" evidence="1">
    <location>
        <begin position="570"/>
        <end position="608"/>
    </location>
</feature>
<gene>
    <name evidence="3" type="ORF">N656DRAFT_561513</name>
</gene>
<dbReference type="GO" id="GO:0000785">
    <property type="term" value="C:chromatin"/>
    <property type="evidence" value="ECO:0007669"/>
    <property type="project" value="TreeGrafter"/>
</dbReference>
<name>A0AAN6QF55_9PEZI</name>
<dbReference type="Proteomes" id="UP001302812">
    <property type="component" value="Unassembled WGS sequence"/>
</dbReference>
<sequence length="867" mass="97361">MSSDTITVLGKLLYPVDGRYIDDADKDELESWTELERENELASRHEVLLKEWQGLCLRAVNLRKQSASTTGHTTSTRATQDPLRSTIGLDGAFRSLEERLARIEEIHGRIMGLVKADLTSRNSRKVNGSSRTSLGEVLSLMQAFYASLREVKQEILEVRQAGTSRMLRDQEQSPEAPPALPTSDSDTANPEYQIGTRLAPKIGSRAPVHPAPLEHQGIKYRWDPAGEGFQVLVLLPTLEQYADLKNQIKPGRPALFSCADALGAKEHGVFKIVAPSQFQLALPDPTPRSFRRKQKCSRYHVQALGDGYWRTDPYQSTAVFDRSSNKRIEDLRPLLGSQRVLPDVFYLTDCPAGTEREREAAGLPCQSPIETIRGNQLHRTAHAILGIHTITKYEGSAGAPFAWHIDDCRTDAINYLYYGSKEWSVIPPADQEAAEKEFRRLVLSTKASDAHCHQFMRHDAVFGIGRGIERNVAVRSFAQNAGELVFIYGNAYHSGYSKTYTVAEARNYAGDGWNVEGYRFCTTRCCDSPITYEHMRFARNEAGQGCNGDHGGSTEGEDVDAEGDEDLNVEEQDDDAEGDDDTDAEEGDNVDVEEDEDLNAEVEGADAEGDGRGDCMWAGVDRREPRSRRENPTSPTPSTSIPAKKQRVEPDATTLANAVCGKQAFRHLCSLIRAWRAKQRPFFELTSNERAEVQLVRVIEGLSCTGSLLEFLCRLAKSELAKNMDSRKPPDYTYARSTDVDAILKDLGWENTERNKRKLRHFISEGRRWNIVCQDFAVCLIPPNRDQSDSRSPKGVQYQDSGLDIALFRKSLQTDEFNLSIRRMANTFQRAILEQRDVPEFLWESEDAQTLERLSPKQLLPLMECRS</sequence>
<dbReference type="RefSeq" id="XP_064664630.1">
    <property type="nucleotide sequence ID" value="XM_064810099.1"/>
</dbReference>
<dbReference type="GO" id="GO:0005634">
    <property type="term" value="C:nucleus"/>
    <property type="evidence" value="ECO:0007669"/>
    <property type="project" value="TreeGrafter"/>
</dbReference>
<feature type="region of interest" description="Disordered" evidence="1">
    <location>
        <begin position="570"/>
        <end position="649"/>
    </location>
</feature>
<dbReference type="GO" id="GO:0051864">
    <property type="term" value="F:histone H3K36 demethylase activity"/>
    <property type="evidence" value="ECO:0007669"/>
    <property type="project" value="TreeGrafter"/>
</dbReference>
<dbReference type="EMBL" id="MU853384">
    <property type="protein sequence ID" value="KAK4107060.1"/>
    <property type="molecule type" value="Genomic_DNA"/>
</dbReference>
<dbReference type="Pfam" id="PF02373">
    <property type="entry name" value="JmjC"/>
    <property type="match status" value="1"/>
</dbReference>
<accession>A0AAN6QF55</accession>
<evidence type="ECO:0000313" key="3">
    <source>
        <dbReference type="EMBL" id="KAK4107060.1"/>
    </source>
</evidence>
<dbReference type="AlphaFoldDB" id="A0AAN6QF55"/>
<reference evidence="3" key="1">
    <citation type="journal article" date="2023" name="Mol. Phylogenet. Evol.">
        <title>Genome-scale phylogeny and comparative genomics of the fungal order Sordariales.</title>
        <authorList>
            <person name="Hensen N."/>
            <person name="Bonometti L."/>
            <person name="Westerberg I."/>
            <person name="Brannstrom I.O."/>
            <person name="Guillou S."/>
            <person name="Cros-Aarteil S."/>
            <person name="Calhoun S."/>
            <person name="Haridas S."/>
            <person name="Kuo A."/>
            <person name="Mondo S."/>
            <person name="Pangilinan J."/>
            <person name="Riley R."/>
            <person name="LaButti K."/>
            <person name="Andreopoulos B."/>
            <person name="Lipzen A."/>
            <person name="Chen C."/>
            <person name="Yan M."/>
            <person name="Daum C."/>
            <person name="Ng V."/>
            <person name="Clum A."/>
            <person name="Steindorff A."/>
            <person name="Ohm R.A."/>
            <person name="Martin F."/>
            <person name="Silar P."/>
            <person name="Natvig D.O."/>
            <person name="Lalanne C."/>
            <person name="Gautier V."/>
            <person name="Ament-Velasquez S.L."/>
            <person name="Kruys A."/>
            <person name="Hutchinson M.I."/>
            <person name="Powell A.J."/>
            <person name="Barry K."/>
            <person name="Miller A.N."/>
            <person name="Grigoriev I.V."/>
            <person name="Debuchy R."/>
            <person name="Gladieux P."/>
            <person name="Hiltunen Thoren M."/>
            <person name="Johannesson H."/>
        </authorList>
    </citation>
    <scope>NUCLEOTIDE SEQUENCE</scope>
    <source>
        <strain evidence="3">CBS 508.74</strain>
    </source>
</reference>
<feature type="compositionally biased region" description="Basic and acidic residues" evidence="1">
    <location>
        <begin position="620"/>
        <end position="631"/>
    </location>
</feature>
<evidence type="ECO:0000313" key="4">
    <source>
        <dbReference type="Proteomes" id="UP001302812"/>
    </source>
</evidence>
<organism evidence="3 4">
    <name type="scientific">Canariomyces notabilis</name>
    <dbReference type="NCBI Taxonomy" id="2074819"/>
    <lineage>
        <taxon>Eukaryota</taxon>
        <taxon>Fungi</taxon>
        <taxon>Dikarya</taxon>
        <taxon>Ascomycota</taxon>
        <taxon>Pezizomycotina</taxon>
        <taxon>Sordariomycetes</taxon>
        <taxon>Sordariomycetidae</taxon>
        <taxon>Sordariales</taxon>
        <taxon>Chaetomiaceae</taxon>
        <taxon>Canariomyces</taxon>
    </lineage>
</organism>
<evidence type="ECO:0000259" key="2">
    <source>
        <dbReference type="PROSITE" id="PS51184"/>
    </source>
</evidence>
<feature type="region of interest" description="Disordered" evidence="1">
    <location>
        <begin position="164"/>
        <end position="191"/>
    </location>
</feature>
<dbReference type="SUPFAM" id="SSF51197">
    <property type="entry name" value="Clavaminate synthase-like"/>
    <property type="match status" value="1"/>
</dbReference>
<dbReference type="Gene3D" id="2.60.120.650">
    <property type="entry name" value="Cupin"/>
    <property type="match status" value="1"/>
</dbReference>
<comment type="caution">
    <text evidence="3">The sequence shown here is derived from an EMBL/GenBank/DDBJ whole genome shotgun (WGS) entry which is preliminary data.</text>
</comment>
<evidence type="ECO:0000256" key="1">
    <source>
        <dbReference type="SAM" id="MobiDB-lite"/>
    </source>
</evidence>
<feature type="domain" description="JmjC" evidence="2">
    <location>
        <begin position="321"/>
        <end position="525"/>
    </location>
</feature>
<protein>
    <recommendedName>
        <fullName evidence="2">JmjC domain-containing protein</fullName>
    </recommendedName>
</protein>
<dbReference type="PROSITE" id="PS51184">
    <property type="entry name" value="JMJC"/>
    <property type="match status" value="1"/>
</dbReference>
<dbReference type="PANTHER" id="PTHR10694">
    <property type="entry name" value="LYSINE-SPECIFIC DEMETHYLASE"/>
    <property type="match status" value="1"/>
</dbReference>
<dbReference type="InterPro" id="IPR003347">
    <property type="entry name" value="JmjC_dom"/>
</dbReference>
<keyword evidence="4" id="KW-1185">Reference proteome</keyword>
<dbReference type="GO" id="GO:0010468">
    <property type="term" value="P:regulation of gene expression"/>
    <property type="evidence" value="ECO:0007669"/>
    <property type="project" value="TreeGrafter"/>
</dbReference>
<dbReference type="GeneID" id="89934223"/>
<dbReference type="GO" id="GO:0032454">
    <property type="term" value="F:histone H3K9 demethylase activity"/>
    <property type="evidence" value="ECO:0007669"/>
    <property type="project" value="TreeGrafter"/>
</dbReference>
<proteinExistence type="predicted"/>
<dbReference type="SMART" id="SM00558">
    <property type="entry name" value="JmjC"/>
    <property type="match status" value="1"/>
</dbReference>